<feature type="binding site" evidence="3">
    <location>
        <position position="210"/>
    </location>
    <ligand>
        <name>a divalent metal cation</name>
        <dbReference type="ChEBI" id="CHEBI:60240"/>
    </ligand>
</feature>
<feature type="domain" description="SMP-30/Gluconolactonase/LRE-like region" evidence="4">
    <location>
        <begin position="25"/>
        <end position="269"/>
    </location>
</feature>
<feature type="binding site" evidence="3">
    <location>
        <position position="160"/>
    </location>
    <ligand>
        <name>a divalent metal cation</name>
        <dbReference type="ChEBI" id="CHEBI:60240"/>
    </ligand>
</feature>
<dbReference type="OrthoDB" id="423498at2759"/>
<dbReference type="RefSeq" id="XP_004352488.1">
    <property type="nucleotide sequence ID" value="XM_004352436.1"/>
</dbReference>
<dbReference type="SUPFAM" id="SSF63829">
    <property type="entry name" value="Calcium-dependent phosphotriesterase"/>
    <property type="match status" value="1"/>
</dbReference>
<dbReference type="GO" id="GO:0019853">
    <property type="term" value="P:L-ascorbic acid biosynthetic process"/>
    <property type="evidence" value="ECO:0007669"/>
    <property type="project" value="TreeGrafter"/>
</dbReference>
<dbReference type="STRING" id="1257118.L8HF24"/>
<dbReference type="Gene3D" id="2.120.10.30">
    <property type="entry name" value="TolB, C-terminal domain"/>
    <property type="match status" value="1"/>
</dbReference>
<dbReference type="Pfam" id="PF08450">
    <property type="entry name" value="SGL"/>
    <property type="match status" value="1"/>
</dbReference>
<dbReference type="OMA" id="LWRCRAD"/>
<name>L8HF24_ACACF</name>
<gene>
    <name evidence="5" type="ORF">ACA1_360260</name>
</gene>
<feature type="binding site" evidence="3">
    <location>
        <position position="27"/>
    </location>
    <ligand>
        <name>a divalent metal cation</name>
        <dbReference type="ChEBI" id="CHEBI:60240"/>
    </ligand>
</feature>
<feature type="binding site" evidence="3">
    <location>
        <position position="132"/>
    </location>
    <ligand>
        <name>substrate</name>
    </ligand>
</feature>
<reference evidence="5 6" key="1">
    <citation type="journal article" date="2013" name="Genome Biol.">
        <title>Genome of Acanthamoeba castellanii highlights extensive lateral gene transfer and early evolution of tyrosine kinase signaling.</title>
        <authorList>
            <person name="Clarke M."/>
            <person name="Lohan A.J."/>
            <person name="Liu B."/>
            <person name="Lagkouvardos I."/>
            <person name="Roy S."/>
            <person name="Zafar N."/>
            <person name="Bertelli C."/>
            <person name="Schilde C."/>
            <person name="Kianianmomeni A."/>
            <person name="Burglin T.R."/>
            <person name="Frech C."/>
            <person name="Turcotte B."/>
            <person name="Kopec K.O."/>
            <person name="Synnott J.M."/>
            <person name="Choo C."/>
            <person name="Paponov I."/>
            <person name="Finkler A."/>
            <person name="Soon Heng Tan C."/>
            <person name="Hutchins A.P."/>
            <person name="Weinmeier T."/>
            <person name="Rattei T."/>
            <person name="Chu J.S."/>
            <person name="Gimenez G."/>
            <person name="Irimia M."/>
            <person name="Rigden D.J."/>
            <person name="Fitzpatrick D.A."/>
            <person name="Lorenzo-Morales J."/>
            <person name="Bateman A."/>
            <person name="Chiu C.H."/>
            <person name="Tang P."/>
            <person name="Hegemann P."/>
            <person name="Fromm H."/>
            <person name="Raoult D."/>
            <person name="Greub G."/>
            <person name="Miranda-Saavedra D."/>
            <person name="Chen N."/>
            <person name="Nash P."/>
            <person name="Ginger M.L."/>
            <person name="Horn M."/>
            <person name="Schaap P."/>
            <person name="Caler L."/>
            <person name="Loftus B."/>
        </authorList>
    </citation>
    <scope>NUCLEOTIDE SEQUENCE [LARGE SCALE GENOMIC DNA]</scope>
    <source>
        <strain evidence="5 6">Neff</strain>
    </source>
</reference>
<comment type="similarity">
    <text evidence="1">Belongs to the SMP-30/CGR1 family.</text>
</comment>
<dbReference type="InterPro" id="IPR011042">
    <property type="entry name" value="6-blade_b-propeller_TolB-like"/>
</dbReference>
<dbReference type="AlphaFoldDB" id="L8HF24"/>
<feature type="binding site" evidence="3">
    <location>
        <position position="112"/>
    </location>
    <ligand>
        <name>substrate</name>
    </ligand>
</feature>
<sequence>METSVVSREEDGVTVELVWRGPAWLGEGPLWHPTEGALYYLDCIRPELHRLDVETGEHKSWMMPALIGSIAPRAKGGLIAALGKGRAAITFDDKWEINIAMEQDILGNIDLRLNDGKCDRQGRFWVGTVAADFDQPDGSLYRLDLDGSVHEMEQKIKVSNGLAWSLDNKTMYYTDSPNREIYTYDFDEKTGNISNRKVFATIAQDAGVPDGLTIDSEGNIWSAHWDGYRVTKYRPDGSVDRVIKMPAQRPTSCMFGGKNLDVLYVTSASRDIGETESLKGELDGALFAKGLPETAFLG</sequence>
<evidence type="ECO:0000313" key="6">
    <source>
        <dbReference type="Proteomes" id="UP000011083"/>
    </source>
</evidence>
<organism evidence="5 6">
    <name type="scientific">Acanthamoeba castellanii (strain ATCC 30010 / Neff)</name>
    <dbReference type="NCBI Taxonomy" id="1257118"/>
    <lineage>
        <taxon>Eukaryota</taxon>
        <taxon>Amoebozoa</taxon>
        <taxon>Discosea</taxon>
        <taxon>Longamoebia</taxon>
        <taxon>Centramoebida</taxon>
        <taxon>Acanthamoebidae</taxon>
        <taxon>Acanthamoeba</taxon>
    </lineage>
</organism>
<protein>
    <submittedName>
        <fullName evidence="5">SMP30/CGR1 family protein</fullName>
    </submittedName>
</protein>
<dbReference type="VEuPathDB" id="AmoebaDB:ACA1_360260"/>
<dbReference type="EMBL" id="KB007867">
    <property type="protein sequence ID" value="ELR23011.1"/>
    <property type="molecule type" value="Genomic_DNA"/>
</dbReference>
<dbReference type="InterPro" id="IPR013658">
    <property type="entry name" value="SGL"/>
</dbReference>
<dbReference type="PRINTS" id="PR01790">
    <property type="entry name" value="SMP30FAMILY"/>
</dbReference>
<evidence type="ECO:0000256" key="1">
    <source>
        <dbReference type="ARBA" id="ARBA00008853"/>
    </source>
</evidence>
<evidence type="ECO:0000256" key="2">
    <source>
        <dbReference type="PIRSR" id="PIRSR605511-1"/>
    </source>
</evidence>
<keyword evidence="3" id="KW-0862">Zinc</keyword>
<dbReference type="PANTHER" id="PTHR10907">
    <property type="entry name" value="REGUCALCIN"/>
    <property type="match status" value="1"/>
</dbReference>
<dbReference type="GO" id="GO:0005509">
    <property type="term" value="F:calcium ion binding"/>
    <property type="evidence" value="ECO:0007669"/>
    <property type="project" value="TreeGrafter"/>
</dbReference>
<evidence type="ECO:0000256" key="3">
    <source>
        <dbReference type="PIRSR" id="PIRSR605511-2"/>
    </source>
</evidence>
<feature type="active site" description="Proton donor/acceptor" evidence="2">
    <location>
        <position position="210"/>
    </location>
</feature>
<dbReference type="PANTHER" id="PTHR10907:SF47">
    <property type="entry name" value="REGUCALCIN"/>
    <property type="match status" value="1"/>
</dbReference>
<dbReference type="KEGG" id="acan:ACA1_360260"/>
<dbReference type="GeneID" id="14923980"/>
<keyword evidence="6" id="KW-1185">Reference proteome</keyword>
<comment type="cofactor">
    <cofactor evidence="3">
        <name>Zn(2+)</name>
        <dbReference type="ChEBI" id="CHEBI:29105"/>
    </cofactor>
    <text evidence="3">Binds 1 divalent metal cation per subunit.</text>
</comment>
<proteinExistence type="inferred from homology"/>
<dbReference type="InterPro" id="IPR005511">
    <property type="entry name" value="SMP-30"/>
</dbReference>
<evidence type="ECO:0000259" key="4">
    <source>
        <dbReference type="Pfam" id="PF08450"/>
    </source>
</evidence>
<dbReference type="Proteomes" id="UP000011083">
    <property type="component" value="Unassembled WGS sequence"/>
</dbReference>
<feature type="binding site" evidence="3">
    <location>
        <position position="114"/>
    </location>
    <ligand>
        <name>substrate</name>
    </ligand>
</feature>
<keyword evidence="3" id="KW-0479">Metal-binding</keyword>
<evidence type="ECO:0000313" key="5">
    <source>
        <dbReference type="EMBL" id="ELR23011.1"/>
    </source>
</evidence>
<dbReference type="GO" id="GO:0004341">
    <property type="term" value="F:gluconolactonase activity"/>
    <property type="evidence" value="ECO:0007669"/>
    <property type="project" value="TreeGrafter"/>
</dbReference>
<accession>L8HF24</accession>